<evidence type="ECO:0000313" key="3">
    <source>
        <dbReference type="Proteomes" id="UP000321567"/>
    </source>
</evidence>
<dbReference type="SUPFAM" id="SSF46955">
    <property type="entry name" value="Putative DNA-binding domain"/>
    <property type="match status" value="1"/>
</dbReference>
<dbReference type="OrthoDB" id="5459819at2"/>
<organism evidence="2 3">
    <name type="scientific">Pararhodospirillum oryzae</name>
    <dbReference type="NCBI Taxonomy" id="478448"/>
    <lineage>
        <taxon>Bacteria</taxon>
        <taxon>Pseudomonadati</taxon>
        <taxon>Pseudomonadota</taxon>
        <taxon>Alphaproteobacteria</taxon>
        <taxon>Rhodospirillales</taxon>
        <taxon>Rhodospirillaceae</taxon>
        <taxon>Pararhodospirillum</taxon>
    </lineage>
</organism>
<evidence type="ECO:0000313" key="2">
    <source>
        <dbReference type="EMBL" id="GEO82928.1"/>
    </source>
</evidence>
<keyword evidence="3" id="KW-1185">Reference proteome</keyword>
<gene>
    <name evidence="2" type="ORF">ROR02_30590</name>
</gene>
<accession>A0A512HBV3</accession>
<dbReference type="InterPro" id="IPR041657">
    <property type="entry name" value="HTH_17"/>
</dbReference>
<protein>
    <submittedName>
        <fullName evidence="2">Excisionase</fullName>
    </submittedName>
</protein>
<dbReference type="InterPro" id="IPR009061">
    <property type="entry name" value="DNA-bd_dom_put_sf"/>
</dbReference>
<dbReference type="Pfam" id="PF12728">
    <property type="entry name" value="HTH_17"/>
    <property type="match status" value="1"/>
</dbReference>
<dbReference type="GO" id="GO:0003677">
    <property type="term" value="F:DNA binding"/>
    <property type="evidence" value="ECO:0007669"/>
    <property type="project" value="InterPro"/>
</dbReference>
<dbReference type="AlphaFoldDB" id="A0A512HBV3"/>
<dbReference type="InterPro" id="IPR010093">
    <property type="entry name" value="SinI_DNA-bd"/>
</dbReference>
<comment type="caution">
    <text evidence="2">The sequence shown here is derived from an EMBL/GenBank/DDBJ whole genome shotgun (WGS) entry which is preliminary data.</text>
</comment>
<proteinExistence type="predicted"/>
<dbReference type="EMBL" id="BJZO01000131">
    <property type="protein sequence ID" value="GEO82928.1"/>
    <property type="molecule type" value="Genomic_DNA"/>
</dbReference>
<sequence>MLRKPLLTVHEVADLLKVKEATVRQWIRDRQLRAVKFGREWRVAHVDLETFINQNANR</sequence>
<name>A0A512HBV3_9PROT</name>
<dbReference type="Proteomes" id="UP000321567">
    <property type="component" value="Unassembled WGS sequence"/>
</dbReference>
<evidence type="ECO:0000259" key="1">
    <source>
        <dbReference type="Pfam" id="PF12728"/>
    </source>
</evidence>
<feature type="domain" description="Helix-turn-helix" evidence="1">
    <location>
        <begin position="6"/>
        <end position="55"/>
    </location>
</feature>
<dbReference type="RefSeq" id="WP_147164963.1">
    <property type="nucleotide sequence ID" value="NZ_BJZO01000131.1"/>
</dbReference>
<dbReference type="NCBIfam" id="TIGR01764">
    <property type="entry name" value="excise"/>
    <property type="match status" value="1"/>
</dbReference>
<reference evidence="2 3" key="1">
    <citation type="submission" date="2019-07" db="EMBL/GenBank/DDBJ databases">
        <title>Whole genome shotgun sequence of Rhodospirillum oryzae NBRC 107573.</title>
        <authorList>
            <person name="Hosoyama A."/>
            <person name="Uohara A."/>
            <person name="Ohji S."/>
            <person name="Ichikawa N."/>
        </authorList>
    </citation>
    <scope>NUCLEOTIDE SEQUENCE [LARGE SCALE GENOMIC DNA]</scope>
    <source>
        <strain evidence="2 3">NBRC 107573</strain>
    </source>
</reference>